<dbReference type="EMBL" id="CM055745">
    <property type="protein sequence ID" value="KAJ7998033.1"/>
    <property type="molecule type" value="Genomic_DNA"/>
</dbReference>
<evidence type="ECO:0000313" key="1">
    <source>
        <dbReference type="EMBL" id="KAJ7998033.1"/>
    </source>
</evidence>
<gene>
    <name evidence="1" type="ORF">DPEC_G00218340</name>
</gene>
<reference evidence="1" key="1">
    <citation type="submission" date="2021-05" db="EMBL/GenBank/DDBJ databases">
        <authorList>
            <person name="Pan Q."/>
            <person name="Jouanno E."/>
            <person name="Zahm M."/>
            <person name="Klopp C."/>
            <person name="Cabau C."/>
            <person name="Louis A."/>
            <person name="Berthelot C."/>
            <person name="Parey E."/>
            <person name="Roest Crollius H."/>
            <person name="Montfort J."/>
            <person name="Robinson-Rechavi M."/>
            <person name="Bouchez O."/>
            <person name="Lampietro C."/>
            <person name="Lopez Roques C."/>
            <person name="Donnadieu C."/>
            <person name="Postlethwait J."/>
            <person name="Bobe J."/>
            <person name="Dillon D."/>
            <person name="Chandos A."/>
            <person name="von Hippel F."/>
            <person name="Guiguen Y."/>
        </authorList>
    </citation>
    <scope>NUCLEOTIDE SEQUENCE</scope>
    <source>
        <strain evidence="1">YG-Jan2019</strain>
    </source>
</reference>
<organism evidence="1 2">
    <name type="scientific">Dallia pectoralis</name>
    <name type="common">Alaska blackfish</name>
    <dbReference type="NCBI Taxonomy" id="75939"/>
    <lineage>
        <taxon>Eukaryota</taxon>
        <taxon>Metazoa</taxon>
        <taxon>Chordata</taxon>
        <taxon>Craniata</taxon>
        <taxon>Vertebrata</taxon>
        <taxon>Euteleostomi</taxon>
        <taxon>Actinopterygii</taxon>
        <taxon>Neopterygii</taxon>
        <taxon>Teleostei</taxon>
        <taxon>Protacanthopterygii</taxon>
        <taxon>Esociformes</taxon>
        <taxon>Umbridae</taxon>
        <taxon>Dallia</taxon>
    </lineage>
</organism>
<sequence>MWDNDRSSRGGDSEVSDGTELRRVTETQQQQLWDVIYEHRTAFATGPTDMGRTHILQLEIDTGTAHPIHQHPRRLPLVKQAAADQCLEEMRAAGVVEPSDSPWMSPVVLAGLKLNPGKCKLMRKELVFLGDKVSGVGVGTEEGKVTAVRDWPTPKSLTELGSFLGLASYYRRFIAGFSTAPLNQLAEKNTRFAWGTEQQQAFDTLKTSLCQSPVLTTPDPGGEFVLDTDASNEGLGAVLAQGTAKGERVIAYYSRTFSRPEKNYCVTQRELLAVVEAVNQFKHYLCCLKFLIRTDHASLKWLLSFREPDGQVARWIERLQEYNFTVLHRKGEAHTNADGLSRRPCPTECSHCSRAEDRDHEAVKENKAKCRALRLDQPADWATEQQKDQELKDVMEWVGKGQRQSGRR</sequence>
<comment type="caution">
    <text evidence="1">The sequence shown here is derived from an EMBL/GenBank/DDBJ whole genome shotgun (WGS) entry which is preliminary data.</text>
</comment>
<protein>
    <submittedName>
        <fullName evidence="1">Uncharacterized protein</fullName>
    </submittedName>
</protein>
<accession>A0ACC2G2Q9</accession>
<name>A0ACC2G2Q9_DALPE</name>
<keyword evidence="2" id="KW-1185">Reference proteome</keyword>
<evidence type="ECO:0000313" key="2">
    <source>
        <dbReference type="Proteomes" id="UP001157502"/>
    </source>
</evidence>
<proteinExistence type="predicted"/>
<dbReference type="Proteomes" id="UP001157502">
    <property type="component" value="Chromosome 18"/>
</dbReference>